<evidence type="ECO:0000313" key="3">
    <source>
        <dbReference type="Proteomes" id="UP001521184"/>
    </source>
</evidence>
<comment type="caution">
    <text evidence="2">The sequence shown here is derived from an EMBL/GenBank/DDBJ whole genome shotgun (WGS) entry which is preliminary data.</text>
</comment>
<dbReference type="CDD" id="cd22189">
    <property type="entry name" value="PGAP4-like_fungal"/>
    <property type="match status" value="1"/>
</dbReference>
<sequence>MLLRFRAPSSSTLSSTTGRATAAFLILYLLALSAIRRACHRDPSSAFFQPYRAHAPRYSVVRRHEAEHFILAAERSPPFPNTTATAEPPDVCIGIATVAREGAPRYFRAAVGSVLDGLDAAERARVHLALFIAQTDPAAHPAHAEPWLDNVADRVLRGYEGVSAEELERVRRWEAERGLFRAKGLFDYAYLLQACADTGAAYVVMLEDDVVALDGWYARMREALRVAEEKTRLVGKESFLYLRLFWTEQFHGWNSEDWPTYLCGSLAVVAAVLTTLLYLRRRFPAALAGPLDNQLVVVVSLVFTPLCIGLFFAAGRTCAAPAPSPGVRAMNRFGCCSQGLVFQRRRVPDLVAHYRAAGVGFVDVLTERYADERDEMRWAVVPSVLQHVGARSSKADDGGSRSPDFSASESIWNYAFELNDPVRLAEERIARAHGQMR</sequence>
<organism evidence="2 3">
    <name type="scientific">Diplodia intermedia</name>
    <dbReference type="NCBI Taxonomy" id="856260"/>
    <lineage>
        <taxon>Eukaryota</taxon>
        <taxon>Fungi</taxon>
        <taxon>Dikarya</taxon>
        <taxon>Ascomycota</taxon>
        <taxon>Pezizomycotina</taxon>
        <taxon>Dothideomycetes</taxon>
        <taxon>Dothideomycetes incertae sedis</taxon>
        <taxon>Botryosphaeriales</taxon>
        <taxon>Botryosphaeriaceae</taxon>
        <taxon>Diplodia</taxon>
    </lineage>
</organism>
<dbReference type="Proteomes" id="UP001521184">
    <property type="component" value="Unassembled WGS sequence"/>
</dbReference>
<accession>A0ABR3TKM5</accession>
<feature type="transmembrane region" description="Helical" evidence="1">
    <location>
        <begin position="291"/>
        <end position="314"/>
    </location>
</feature>
<keyword evidence="1" id="KW-1133">Transmembrane helix</keyword>
<keyword evidence="1" id="KW-0472">Membrane</keyword>
<feature type="transmembrane region" description="Helical" evidence="1">
    <location>
        <begin position="258"/>
        <end position="279"/>
    </location>
</feature>
<dbReference type="PANTHER" id="PTHR31410">
    <property type="entry name" value="TRANSMEMBRANE PROTEIN 246"/>
    <property type="match status" value="1"/>
</dbReference>
<evidence type="ECO:0000313" key="2">
    <source>
        <dbReference type="EMBL" id="KAL1639780.1"/>
    </source>
</evidence>
<keyword evidence="3" id="KW-1185">Reference proteome</keyword>
<protein>
    <recommendedName>
        <fullName evidence="4">Integral membrane protein</fullName>
    </recommendedName>
</protein>
<evidence type="ECO:0000256" key="1">
    <source>
        <dbReference type="SAM" id="Phobius"/>
    </source>
</evidence>
<dbReference type="EMBL" id="JAKEKT020000058">
    <property type="protein sequence ID" value="KAL1639780.1"/>
    <property type="molecule type" value="Genomic_DNA"/>
</dbReference>
<dbReference type="PANTHER" id="PTHR31410:SF1">
    <property type="entry name" value="POST-GPI ATTACHMENT TO PROTEINS FACTOR 4"/>
    <property type="match status" value="1"/>
</dbReference>
<gene>
    <name evidence="2" type="ORF">SLS58_007522</name>
</gene>
<reference evidence="2 3" key="1">
    <citation type="journal article" date="2023" name="Plant Dis.">
        <title>First Report of Diplodia intermedia Causing Canker and Dieback Diseases on Apple Trees in Canada.</title>
        <authorList>
            <person name="Ellouze W."/>
            <person name="Ilyukhin E."/>
            <person name="Sulman M."/>
            <person name="Ali S."/>
        </authorList>
    </citation>
    <scope>NUCLEOTIDE SEQUENCE [LARGE SCALE GENOMIC DNA]</scope>
    <source>
        <strain evidence="2 3">M45-28</strain>
    </source>
</reference>
<dbReference type="InterPro" id="IPR029675">
    <property type="entry name" value="PGAP4"/>
</dbReference>
<keyword evidence="1" id="KW-0812">Transmembrane</keyword>
<name>A0ABR3TKM5_9PEZI</name>
<proteinExistence type="predicted"/>
<evidence type="ECO:0008006" key="4">
    <source>
        <dbReference type="Google" id="ProtNLM"/>
    </source>
</evidence>